<feature type="domain" description="Glycosyl transferase family 1" evidence="3">
    <location>
        <begin position="208"/>
        <end position="370"/>
    </location>
</feature>
<accession>A0A1G7SXB7</accession>
<reference evidence="6" key="1">
    <citation type="submission" date="2016-10" db="EMBL/GenBank/DDBJ databases">
        <authorList>
            <person name="Varghese N."/>
            <person name="Submissions S."/>
        </authorList>
    </citation>
    <scope>NUCLEOTIDE SEQUENCE [LARGE SCALE GENOMIC DNA]</scope>
    <source>
        <strain evidence="6">DSM 44526</strain>
    </source>
</reference>
<gene>
    <name evidence="5" type="ORF">SAMN05660324_2210</name>
</gene>
<dbReference type="GO" id="GO:0016757">
    <property type="term" value="F:glycosyltransferase activity"/>
    <property type="evidence" value="ECO:0007669"/>
    <property type="project" value="UniProtKB-KW"/>
</dbReference>
<evidence type="ECO:0000313" key="6">
    <source>
        <dbReference type="Proteomes" id="UP000198863"/>
    </source>
</evidence>
<dbReference type="Pfam" id="PF13439">
    <property type="entry name" value="Glyco_transf_4"/>
    <property type="match status" value="1"/>
</dbReference>
<keyword evidence="1" id="KW-0328">Glycosyltransferase</keyword>
<dbReference type="InterPro" id="IPR001296">
    <property type="entry name" value="Glyco_trans_1"/>
</dbReference>
<dbReference type="Pfam" id="PF00534">
    <property type="entry name" value="Glycos_transf_1"/>
    <property type="match status" value="1"/>
</dbReference>
<dbReference type="SUPFAM" id="SSF53756">
    <property type="entry name" value="UDP-Glycosyltransferase/glycogen phosphorylase"/>
    <property type="match status" value="1"/>
</dbReference>
<evidence type="ECO:0000259" key="3">
    <source>
        <dbReference type="Pfam" id="PF00534"/>
    </source>
</evidence>
<dbReference type="RefSeq" id="WP_091062390.1">
    <property type="nucleotide sequence ID" value="NZ_FNCF01000003.1"/>
</dbReference>
<dbReference type="AlphaFoldDB" id="A0A1G7SXB7"/>
<dbReference type="PANTHER" id="PTHR12526:SF635">
    <property type="entry name" value="GLYCOSYL TRANSFERASE GROUP 1"/>
    <property type="match status" value="1"/>
</dbReference>
<organism evidence="5 6">
    <name type="scientific">Klenkia brasiliensis</name>
    <dbReference type="NCBI Taxonomy" id="333142"/>
    <lineage>
        <taxon>Bacteria</taxon>
        <taxon>Bacillati</taxon>
        <taxon>Actinomycetota</taxon>
        <taxon>Actinomycetes</taxon>
        <taxon>Geodermatophilales</taxon>
        <taxon>Geodermatophilaceae</taxon>
        <taxon>Klenkia</taxon>
    </lineage>
</organism>
<protein>
    <submittedName>
        <fullName evidence="5">Glycosyltransferase involved in cell wall bisynthesis</fullName>
    </submittedName>
</protein>
<evidence type="ECO:0000256" key="1">
    <source>
        <dbReference type="ARBA" id="ARBA00022676"/>
    </source>
</evidence>
<sequence>MRVDLVSEHASPLATLGGEDAGGQNVHVAMLARALAARGHAVVVHTRRDDVDLPPTVDFAPGVVVRHLDAGPPKEVPKDQLWPHVPELAAALRTELRADPPDVVHAHFWMSGRAAVDAAHGLGVPVAQTFHALGSVKRRWQGAADTSPSVRIRVETAVARRAAGVVATCADEVAELVALGVDRRKVTVVPSGVDTTAFTPDGPRAPRSGAPRLLVVGRLVARKGLGDVLTALADVPGAELVVLGGPAAEVLDADPAAAQVHSAAAARGVADRVRLVGRGARDEVAAWIRSADVVVCAPWYEPFGIVPLEAMACGVPVVGTAVGGLTDTVVDGGTGLLVPPRDPAALAAALRALLADPDRRRRLGAAGRERVVTTYDWQEVARMTEDAYRRLPRPAVAR</sequence>
<name>A0A1G7SXB7_9ACTN</name>
<dbReference type="PANTHER" id="PTHR12526">
    <property type="entry name" value="GLYCOSYLTRANSFERASE"/>
    <property type="match status" value="1"/>
</dbReference>
<keyword evidence="6" id="KW-1185">Reference proteome</keyword>
<feature type="domain" description="Glycosyltransferase subfamily 4-like N-terminal" evidence="4">
    <location>
        <begin position="22"/>
        <end position="196"/>
    </location>
</feature>
<dbReference type="InterPro" id="IPR028098">
    <property type="entry name" value="Glyco_trans_4-like_N"/>
</dbReference>
<dbReference type="EMBL" id="FNCF01000003">
    <property type="protein sequence ID" value="SDG27715.1"/>
    <property type="molecule type" value="Genomic_DNA"/>
</dbReference>
<evidence type="ECO:0000259" key="4">
    <source>
        <dbReference type="Pfam" id="PF13439"/>
    </source>
</evidence>
<dbReference type="Gene3D" id="3.40.50.2000">
    <property type="entry name" value="Glycogen Phosphorylase B"/>
    <property type="match status" value="2"/>
</dbReference>
<evidence type="ECO:0000313" key="5">
    <source>
        <dbReference type="EMBL" id="SDG27715.1"/>
    </source>
</evidence>
<dbReference type="Proteomes" id="UP000198863">
    <property type="component" value="Unassembled WGS sequence"/>
</dbReference>
<dbReference type="OrthoDB" id="9810929at2"/>
<keyword evidence="2 5" id="KW-0808">Transferase</keyword>
<proteinExistence type="predicted"/>
<evidence type="ECO:0000256" key="2">
    <source>
        <dbReference type="ARBA" id="ARBA00022679"/>
    </source>
</evidence>